<dbReference type="AlphaFoldDB" id="A0A0F9N5P6"/>
<evidence type="ECO:0000313" key="1">
    <source>
        <dbReference type="EMBL" id="KKN07177.1"/>
    </source>
</evidence>
<reference evidence="1" key="1">
    <citation type="journal article" date="2015" name="Nature">
        <title>Complex archaea that bridge the gap between prokaryotes and eukaryotes.</title>
        <authorList>
            <person name="Spang A."/>
            <person name="Saw J.H."/>
            <person name="Jorgensen S.L."/>
            <person name="Zaremba-Niedzwiedzka K."/>
            <person name="Martijn J."/>
            <person name="Lind A.E."/>
            <person name="van Eijk R."/>
            <person name="Schleper C."/>
            <person name="Guy L."/>
            <person name="Ettema T.J."/>
        </authorList>
    </citation>
    <scope>NUCLEOTIDE SEQUENCE</scope>
</reference>
<name>A0A0F9N5P6_9ZZZZ</name>
<protein>
    <submittedName>
        <fullName evidence="1">Uncharacterized protein</fullName>
    </submittedName>
</protein>
<gene>
    <name evidence="1" type="ORF">LCGC14_1069960</name>
</gene>
<proteinExistence type="predicted"/>
<organism evidence="1">
    <name type="scientific">marine sediment metagenome</name>
    <dbReference type="NCBI Taxonomy" id="412755"/>
    <lineage>
        <taxon>unclassified sequences</taxon>
        <taxon>metagenomes</taxon>
        <taxon>ecological metagenomes</taxon>
    </lineage>
</organism>
<sequence length="76" mass="8146">MAPKTCSDCSPPWKDYDLEFAIELCPLHAATPELLEACQEALLTITERCKIEGINPDASPTVIALCTAIKAAKGDV</sequence>
<dbReference type="EMBL" id="LAZR01004600">
    <property type="protein sequence ID" value="KKN07177.1"/>
    <property type="molecule type" value="Genomic_DNA"/>
</dbReference>
<comment type="caution">
    <text evidence="1">The sequence shown here is derived from an EMBL/GenBank/DDBJ whole genome shotgun (WGS) entry which is preliminary data.</text>
</comment>
<accession>A0A0F9N5P6</accession>